<dbReference type="GO" id="GO:0006654">
    <property type="term" value="P:phosphatidic acid biosynthetic process"/>
    <property type="evidence" value="ECO:0007669"/>
    <property type="project" value="TreeGrafter"/>
</dbReference>
<gene>
    <name evidence="5" type="ORF">F1654_01675</name>
</gene>
<dbReference type="RefSeq" id="WP_150021769.1">
    <property type="nucleotide sequence ID" value="NZ_VWOJ01000001.1"/>
</dbReference>
<evidence type="ECO:0000256" key="1">
    <source>
        <dbReference type="ARBA" id="ARBA00005189"/>
    </source>
</evidence>
<keyword evidence="3 5" id="KW-0012">Acyltransferase</keyword>
<keyword evidence="6" id="KW-1185">Reference proteome</keyword>
<dbReference type="GO" id="GO:0003841">
    <property type="term" value="F:1-acylglycerol-3-phosphate O-acyltransferase activity"/>
    <property type="evidence" value="ECO:0007669"/>
    <property type="project" value="TreeGrafter"/>
</dbReference>
<name>A0A5M6ZNB7_9PROT</name>
<keyword evidence="2 5" id="KW-0808">Transferase</keyword>
<dbReference type="PANTHER" id="PTHR10434">
    <property type="entry name" value="1-ACYL-SN-GLYCEROL-3-PHOSPHATE ACYLTRANSFERASE"/>
    <property type="match status" value="1"/>
</dbReference>
<evidence type="ECO:0000313" key="5">
    <source>
        <dbReference type="EMBL" id="KAA5804738.1"/>
    </source>
</evidence>
<evidence type="ECO:0000313" key="6">
    <source>
        <dbReference type="Proteomes" id="UP000325122"/>
    </source>
</evidence>
<proteinExistence type="predicted"/>
<comment type="caution">
    <text evidence="5">The sequence shown here is derived from an EMBL/GenBank/DDBJ whole genome shotgun (WGS) entry which is preliminary data.</text>
</comment>
<dbReference type="SUPFAM" id="SSF69593">
    <property type="entry name" value="Glycerol-3-phosphate (1)-acyltransferase"/>
    <property type="match status" value="1"/>
</dbReference>
<evidence type="ECO:0000256" key="3">
    <source>
        <dbReference type="ARBA" id="ARBA00023315"/>
    </source>
</evidence>
<dbReference type="CDD" id="cd07989">
    <property type="entry name" value="LPLAT_AGPAT-like"/>
    <property type="match status" value="1"/>
</dbReference>
<dbReference type="InterPro" id="IPR002123">
    <property type="entry name" value="Plipid/glycerol_acylTrfase"/>
</dbReference>
<dbReference type="Proteomes" id="UP000325122">
    <property type="component" value="Unassembled WGS sequence"/>
</dbReference>
<protein>
    <submittedName>
        <fullName evidence="5">1-acyl-sn-glycerol-3-phosphate acyltransferase</fullName>
    </submittedName>
</protein>
<dbReference type="EMBL" id="VWOJ01000001">
    <property type="protein sequence ID" value="KAA5804738.1"/>
    <property type="molecule type" value="Genomic_DNA"/>
</dbReference>
<comment type="pathway">
    <text evidence="1">Lipid metabolism.</text>
</comment>
<dbReference type="Pfam" id="PF01553">
    <property type="entry name" value="Acyltransferase"/>
    <property type="match status" value="1"/>
</dbReference>
<dbReference type="PANTHER" id="PTHR10434:SF40">
    <property type="entry name" value="1-ACYL-SN-GLYCEROL-3-PHOSPHATE ACYLTRANSFERASE"/>
    <property type="match status" value="1"/>
</dbReference>
<dbReference type="AlphaFoldDB" id="A0A5M6ZNB7"/>
<organism evidence="5 6">
    <name type="scientific">Alkalicaulis satelles</name>
    <dbReference type="NCBI Taxonomy" id="2609175"/>
    <lineage>
        <taxon>Bacteria</taxon>
        <taxon>Pseudomonadati</taxon>
        <taxon>Pseudomonadota</taxon>
        <taxon>Alphaproteobacteria</taxon>
        <taxon>Maricaulales</taxon>
        <taxon>Maricaulaceae</taxon>
        <taxon>Alkalicaulis</taxon>
    </lineage>
</organism>
<accession>A0A5M6ZNB7</accession>
<feature type="domain" description="Phospholipid/glycerol acyltransferase" evidence="4">
    <location>
        <begin position="69"/>
        <end position="184"/>
    </location>
</feature>
<reference evidence="5 6" key="1">
    <citation type="submission" date="2019-09" db="EMBL/GenBank/DDBJ databases">
        <authorList>
            <person name="Kevbrin V."/>
            <person name="Grouzdev D.S."/>
        </authorList>
    </citation>
    <scope>NUCLEOTIDE SEQUENCE [LARGE SCALE GENOMIC DNA]</scope>
    <source>
        <strain evidence="5 6">G-192</strain>
    </source>
</reference>
<dbReference type="SMART" id="SM00563">
    <property type="entry name" value="PlsC"/>
    <property type="match status" value="1"/>
</dbReference>
<evidence type="ECO:0000259" key="4">
    <source>
        <dbReference type="SMART" id="SM00563"/>
    </source>
</evidence>
<sequence length="239" mass="26164">MRAHIFNAGFWGLSAVMAILFSPVLLLPGRAGVAFVIHWHGRAFRAWLRLCGVKVEYRGLHHVRAIPAAVFAAKHQSWGDGLLQVARDRELAYVIGDHMLAFPLVGFYLKKAGAVVVDATGGGRRAPGAFEAGVARLTREGRAALIFPEGGIADIGSSLRYRKGAHKLARALERDVIPVATNLGCFWPRKDWTLTPGVAVIEFLAPMTPGPHARTFMAELEERIETRTRALEAEALRAR</sequence>
<evidence type="ECO:0000256" key="2">
    <source>
        <dbReference type="ARBA" id="ARBA00022679"/>
    </source>
</evidence>